<dbReference type="Proteomes" id="UP001521222">
    <property type="component" value="Unassembled WGS sequence"/>
</dbReference>
<evidence type="ECO:0000313" key="1">
    <source>
        <dbReference type="EMBL" id="KAL1602888.1"/>
    </source>
</evidence>
<accession>A0ABR3REM2</accession>
<comment type="caution">
    <text evidence="1">The sequence shown here is derived from an EMBL/GenBank/DDBJ whole genome shotgun (WGS) entry which is preliminary data.</text>
</comment>
<evidence type="ECO:0000313" key="2">
    <source>
        <dbReference type="Proteomes" id="UP001521222"/>
    </source>
</evidence>
<keyword evidence="2" id="KW-1185">Reference proteome</keyword>
<gene>
    <name evidence="1" type="ORF">SLS59_004543</name>
</gene>
<evidence type="ECO:0008006" key="3">
    <source>
        <dbReference type="Google" id="ProtNLM"/>
    </source>
</evidence>
<protein>
    <recommendedName>
        <fullName evidence="3">SnoaL-like domain-containing protein</fullName>
    </recommendedName>
</protein>
<dbReference type="EMBL" id="JAKIXB020000013">
    <property type="protein sequence ID" value="KAL1602888.1"/>
    <property type="molecule type" value="Genomic_DNA"/>
</dbReference>
<sequence>MSSSRSALLRDVARKFCDAFVTGTLPPDELLSQFFHGSPQIVEHGPEGAQKRLPFVGTLFKGRRSEEVSSTGTCDDYFDLLGATLALHAHERSLPAENGYVVDPDAVYGDQGNGVVFVKAHARLSSVDTGRTWEEHFIFVLSGFDEVGKMGQLEIWADNLNAWSAVGDEEI</sequence>
<name>A0ABR3REM2_9PLEO</name>
<reference evidence="1 2" key="1">
    <citation type="submission" date="2024-02" db="EMBL/GenBank/DDBJ databases">
        <title>De novo assembly and annotation of 12 fungi associated with fruit tree decline syndrome in Ontario, Canada.</title>
        <authorList>
            <person name="Sulman M."/>
            <person name="Ellouze W."/>
            <person name="Ilyukhin E."/>
        </authorList>
    </citation>
    <scope>NUCLEOTIDE SEQUENCE [LARGE SCALE GENOMIC DNA]</scope>
    <source>
        <strain evidence="1 2">M97-236</strain>
    </source>
</reference>
<organism evidence="1 2">
    <name type="scientific">Nothophoma quercina</name>
    <dbReference type="NCBI Taxonomy" id="749835"/>
    <lineage>
        <taxon>Eukaryota</taxon>
        <taxon>Fungi</taxon>
        <taxon>Dikarya</taxon>
        <taxon>Ascomycota</taxon>
        <taxon>Pezizomycotina</taxon>
        <taxon>Dothideomycetes</taxon>
        <taxon>Pleosporomycetidae</taxon>
        <taxon>Pleosporales</taxon>
        <taxon>Pleosporineae</taxon>
        <taxon>Didymellaceae</taxon>
        <taxon>Nothophoma</taxon>
    </lineage>
</organism>
<proteinExistence type="predicted"/>